<dbReference type="Proteomes" id="UP001153954">
    <property type="component" value="Unassembled WGS sequence"/>
</dbReference>
<protein>
    <submittedName>
        <fullName evidence="1">Uncharacterized protein</fullName>
    </submittedName>
</protein>
<comment type="caution">
    <text evidence="1">The sequence shown here is derived from an EMBL/GenBank/DDBJ whole genome shotgun (WGS) entry which is preliminary data.</text>
</comment>
<gene>
    <name evidence="1" type="ORF">EEDITHA_LOCUS20708</name>
</gene>
<evidence type="ECO:0000313" key="1">
    <source>
        <dbReference type="EMBL" id="CAH2106591.1"/>
    </source>
</evidence>
<organism evidence="1 2">
    <name type="scientific">Euphydryas editha</name>
    <name type="common">Edith's checkerspot</name>
    <dbReference type="NCBI Taxonomy" id="104508"/>
    <lineage>
        <taxon>Eukaryota</taxon>
        <taxon>Metazoa</taxon>
        <taxon>Ecdysozoa</taxon>
        <taxon>Arthropoda</taxon>
        <taxon>Hexapoda</taxon>
        <taxon>Insecta</taxon>
        <taxon>Pterygota</taxon>
        <taxon>Neoptera</taxon>
        <taxon>Endopterygota</taxon>
        <taxon>Lepidoptera</taxon>
        <taxon>Glossata</taxon>
        <taxon>Ditrysia</taxon>
        <taxon>Papilionoidea</taxon>
        <taxon>Nymphalidae</taxon>
        <taxon>Nymphalinae</taxon>
        <taxon>Euphydryas</taxon>
    </lineage>
</organism>
<dbReference type="AlphaFoldDB" id="A0AAU9V8P1"/>
<proteinExistence type="predicted"/>
<name>A0AAU9V8P1_EUPED</name>
<keyword evidence="2" id="KW-1185">Reference proteome</keyword>
<dbReference type="EMBL" id="CAKOGL010000029">
    <property type="protein sequence ID" value="CAH2106591.1"/>
    <property type="molecule type" value="Genomic_DNA"/>
</dbReference>
<accession>A0AAU9V8P1</accession>
<reference evidence="1" key="1">
    <citation type="submission" date="2022-03" db="EMBL/GenBank/DDBJ databases">
        <authorList>
            <person name="Tunstrom K."/>
        </authorList>
    </citation>
    <scope>NUCLEOTIDE SEQUENCE</scope>
</reference>
<evidence type="ECO:0000313" key="2">
    <source>
        <dbReference type="Proteomes" id="UP001153954"/>
    </source>
</evidence>
<sequence length="116" mass="13419">MTVKRLALLLRRRNTNGIGTSDQKPVPKTNFKINLEDMSKQRCDQFRSKHRSHIFDKLSLAPNIIRRVDMIDLRVGKAVSFSFTHSVPSIDNVYHTKWRNGGDRSLQATDGRRWGI</sequence>